<dbReference type="RefSeq" id="WP_168135895.1">
    <property type="nucleotide sequence ID" value="NZ_JAAVJH010000016.1"/>
</dbReference>
<name>A0ABX1CQV4_9SPHN</name>
<evidence type="ECO:0000259" key="3">
    <source>
        <dbReference type="PROSITE" id="PS51123"/>
    </source>
</evidence>
<sequence>MTDARGIRRSRQEEEEESYFVSMADMMVGLLFIFIILLLYFALQFRQTTDTLTGAGQTRAELLRTLERDLKARGLKVTVDTRTGVLRLPDDILFDTGAYELSAQGRQAVGIVAGELASILPCYADVQPGGPKCRGKQAAHRVDSIFIEGHTDRVPLSGAGAVRSNLDLSALRATRTFQEMMTAHTDLQQLVSINGAERTPIFGVSGYGDTRPVLDASGDDEAVNRRNRRIDLRFLMVTPQGADDAALSRSLVRPS</sequence>
<proteinExistence type="predicted"/>
<reference evidence="4 5" key="1">
    <citation type="submission" date="2020-03" db="EMBL/GenBank/DDBJ databases">
        <authorList>
            <person name="Wang L."/>
            <person name="He N."/>
            <person name="Li Y."/>
            <person name="Fang Y."/>
            <person name="Zhang F."/>
        </authorList>
    </citation>
    <scope>NUCLEOTIDE SEQUENCE [LARGE SCALE GENOMIC DNA]</scope>
    <source>
        <strain evidence="4 5">36D10-4-7</strain>
    </source>
</reference>
<dbReference type="InterPro" id="IPR006665">
    <property type="entry name" value="OmpA-like"/>
</dbReference>
<evidence type="ECO:0000256" key="1">
    <source>
        <dbReference type="PROSITE-ProRule" id="PRU00473"/>
    </source>
</evidence>
<evidence type="ECO:0000256" key="2">
    <source>
        <dbReference type="SAM" id="Phobius"/>
    </source>
</evidence>
<dbReference type="EMBL" id="JAAVJH010000016">
    <property type="protein sequence ID" value="NJR80337.1"/>
    <property type="molecule type" value="Genomic_DNA"/>
</dbReference>
<dbReference type="PROSITE" id="PS51123">
    <property type="entry name" value="OMPA_2"/>
    <property type="match status" value="1"/>
</dbReference>
<keyword evidence="2" id="KW-1133">Transmembrane helix</keyword>
<evidence type="ECO:0000313" key="5">
    <source>
        <dbReference type="Proteomes" id="UP000732399"/>
    </source>
</evidence>
<comment type="caution">
    <text evidence="4">The sequence shown here is derived from an EMBL/GenBank/DDBJ whole genome shotgun (WGS) entry which is preliminary data.</text>
</comment>
<feature type="transmembrane region" description="Helical" evidence="2">
    <location>
        <begin position="20"/>
        <end position="43"/>
    </location>
</feature>
<gene>
    <name evidence="4" type="ORF">HBH26_17290</name>
</gene>
<feature type="domain" description="OmpA-like" evidence="3">
    <location>
        <begin position="81"/>
        <end position="238"/>
    </location>
</feature>
<dbReference type="PANTHER" id="PTHR30329">
    <property type="entry name" value="STATOR ELEMENT OF FLAGELLAR MOTOR COMPLEX"/>
    <property type="match status" value="1"/>
</dbReference>
<protein>
    <submittedName>
        <fullName evidence="4">OmpA family protein</fullName>
    </submittedName>
</protein>
<keyword evidence="5" id="KW-1185">Reference proteome</keyword>
<dbReference type="Proteomes" id="UP000732399">
    <property type="component" value="Unassembled WGS sequence"/>
</dbReference>
<dbReference type="InterPro" id="IPR050330">
    <property type="entry name" value="Bact_OuterMem_StrucFunc"/>
</dbReference>
<keyword evidence="2" id="KW-0812">Transmembrane</keyword>
<organism evidence="4 5">
    <name type="scientific">Sphingomonas corticis</name>
    <dbReference type="NCBI Taxonomy" id="2722791"/>
    <lineage>
        <taxon>Bacteria</taxon>
        <taxon>Pseudomonadati</taxon>
        <taxon>Pseudomonadota</taxon>
        <taxon>Alphaproteobacteria</taxon>
        <taxon>Sphingomonadales</taxon>
        <taxon>Sphingomonadaceae</taxon>
        <taxon>Sphingomonas</taxon>
    </lineage>
</organism>
<dbReference type="SUPFAM" id="SSF103088">
    <property type="entry name" value="OmpA-like"/>
    <property type="match status" value="1"/>
</dbReference>
<dbReference type="Gene3D" id="3.30.1330.60">
    <property type="entry name" value="OmpA-like domain"/>
    <property type="match status" value="1"/>
</dbReference>
<accession>A0ABX1CQV4</accession>
<keyword evidence="1 2" id="KW-0472">Membrane</keyword>
<dbReference type="InterPro" id="IPR036737">
    <property type="entry name" value="OmpA-like_sf"/>
</dbReference>
<dbReference type="PANTHER" id="PTHR30329:SF21">
    <property type="entry name" value="LIPOPROTEIN YIAD-RELATED"/>
    <property type="match status" value="1"/>
</dbReference>
<evidence type="ECO:0000313" key="4">
    <source>
        <dbReference type="EMBL" id="NJR80337.1"/>
    </source>
</evidence>